<dbReference type="InterPro" id="IPR011009">
    <property type="entry name" value="Kinase-like_dom_sf"/>
</dbReference>
<dbReference type="PANTHER" id="PTHR44329">
    <property type="entry name" value="SERINE/THREONINE-PROTEIN KINASE TNNI3K-RELATED"/>
    <property type="match status" value="1"/>
</dbReference>
<dbReference type="PANTHER" id="PTHR44329:SF214">
    <property type="entry name" value="PROTEIN KINASE DOMAIN-CONTAINING PROTEIN"/>
    <property type="match status" value="1"/>
</dbReference>
<dbReference type="InterPro" id="IPR000719">
    <property type="entry name" value="Prot_kinase_dom"/>
</dbReference>
<keyword evidence="1" id="KW-0812">Transmembrane</keyword>
<evidence type="ECO:0000259" key="3">
    <source>
        <dbReference type="PROSITE" id="PS50011"/>
    </source>
</evidence>
<evidence type="ECO:0000256" key="2">
    <source>
        <dbReference type="SAM" id="SignalP"/>
    </source>
</evidence>
<name>A0A1W0A812_9STRA</name>
<dbReference type="InterPro" id="IPR051681">
    <property type="entry name" value="Ser/Thr_Kinases-Pseudokinases"/>
</dbReference>
<dbReference type="Proteomes" id="UP000243217">
    <property type="component" value="Unassembled WGS sequence"/>
</dbReference>
<gene>
    <name evidence="4" type="ORF">THRCLA_01591</name>
</gene>
<dbReference type="AlphaFoldDB" id="A0A1W0A812"/>
<dbReference type="STRING" id="74557.A0A1W0A812"/>
<dbReference type="PROSITE" id="PS50011">
    <property type="entry name" value="PROTEIN_KINASE_DOM"/>
    <property type="match status" value="2"/>
</dbReference>
<feature type="transmembrane region" description="Helical" evidence="1">
    <location>
        <begin position="496"/>
        <end position="514"/>
    </location>
</feature>
<feature type="signal peptide" evidence="2">
    <location>
        <begin position="1"/>
        <end position="16"/>
    </location>
</feature>
<reference evidence="4 5" key="1">
    <citation type="journal article" date="2014" name="Genome Biol. Evol.">
        <title>The secreted proteins of Achlya hypogyna and Thraustotheca clavata identify the ancestral oomycete secretome and reveal gene acquisitions by horizontal gene transfer.</title>
        <authorList>
            <person name="Misner I."/>
            <person name="Blouin N."/>
            <person name="Leonard G."/>
            <person name="Richards T.A."/>
            <person name="Lane C.E."/>
        </authorList>
    </citation>
    <scope>NUCLEOTIDE SEQUENCE [LARGE SCALE GENOMIC DNA]</scope>
    <source>
        <strain evidence="4 5">ATCC 34112</strain>
    </source>
</reference>
<evidence type="ECO:0000256" key="1">
    <source>
        <dbReference type="SAM" id="Phobius"/>
    </source>
</evidence>
<dbReference type="InterPro" id="IPR008266">
    <property type="entry name" value="Tyr_kinase_AS"/>
</dbReference>
<organism evidence="4 5">
    <name type="scientific">Thraustotheca clavata</name>
    <dbReference type="NCBI Taxonomy" id="74557"/>
    <lineage>
        <taxon>Eukaryota</taxon>
        <taxon>Sar</taxon>
        <taxon>Stramenopiles</taxon>
        <taxon>Oomycota</taxon>
        <taxon>Saprolegniomycetes</taxon>
        <taxon>Saprolegniales</taxon>
        <taxon>Achlyaceae</taxon>
        <taxon>Thraustotheca</taxon>
    </lineage>
</organism>
<proteinExistence type="predicted"/>
<keyword evidence="4" id="KW-0808">Transferase</keyword>
<dbReference type="Pfam" id="PF07714">
    <property type="entry name" value="PK_Tyr_Ser-Thr"/>
    <property type="match status" value="1"/>
</dbReference>
<dbReference type="GO" id="GO:0004713">
    <property type="term" value="F:protein tyrosine kinase activity"/>
    <property type="evidence" value="ECO:0007669"/>
    <property type="project" value="InterPro"/>
</dbReference>
<accession>A0A1W0A812</accession>
<feature type="chain" id="PRO_5012484033" evidence="2">
    <location>
        <begin position="17"/>
        <end position="837"/>
    </location>
</feature>
<keyword evidence="4" id="KW-0418">Kinase</keyword>
<evidence type="ECO:0000313" key="4">
    <source>
        <dbReference type="EMBL" id="OQS06368.1"/>
    </source>
</evidence>
<sequence length="837" mass="93853">MLELRIGVSLLVLVHAALNSTNSSQAEVAIITTPPSPQPLVTATTNSAPPNAGNNYTLIIVGSCLCGVVLVTALVLYRSRRRSNPKKRSIDKPELGGGKSPIAILADIDDDGFDVCFETMREREANESIFMTTQENVQHDLEALEPWRLDNLELLPQEPTENKNAFIAKYRQQFVFVKKWTNIKPYETTVFVGQLQLRLKLSCPQIVQLRGVSWLKTSEFQGVFEYMDGGTLRNYLQSTQVQESEWELKLLYILDIAYALEYLHGKGITHRDIRSSNVLLNRMGDAKLTNFGWLQPNIELAVSSTPWTAPEVTQSNLYSVAADIYSFGMLLYELDSHQFPGPSYEFRPNSPVAQHNSIPRKFMSYRSMNNFTSWQCISYKSGFGAFRIAESGDVACGSINGMNCSWSTDSCIKSPPKQLVCGAMLKSLYGVTGYENPRDWCATVRSQFQSANFTPATAAPSQLLINATITPTTAIPTQTIFPTTTDLSHTMPKSTLIFGLLLVASALVLLWFVLRQRRQRNQEDTDTFKTQHYIKSSPTTTVATPVVVLTCQGVVQESLDEEHSVLDTNLHDTNATMQLSIRESFQHDLRVLAPHQLQQYKLLVLSTEPSTLPKRNGVQIQNALYNGNRVVLHTISLLPTLDVQNQVGHLMLRIKLKSPHIVAMHGVIWTKPNEMQLVFEYMAQGQLKQYLSHSDDLTKLKYALSIVEGLLFVHNKGVSHRNISSSSVYLNSRGEAKLCDFGWLQNDTQVVVVNKHSAPELLKGKQCTVQTDIYALGVLLQEMDLPNSVKEDPHRKSTTIESLNGVIRACLDQDPRFRPSLLHIRRALQNELNILEP</sequence>
<keyword evidence="2" id="KW-0732">Signal</keyword>
<protein>
    <submittedName>
        <fullName evidence="4">Kinase</fullName>
    </submittedName>
</protein>
<dbReference type="OrthoDB" id="346907at2759"/>
<evidence type="ECO:0000313" key="5">
    <source>
        <dbReference type="Proteomes" id="UP000243217"/>
    </source>
</evidence>
<dbReference type="CDD" id="cd00180">
    <property type="entry name" value="PKc"/>
    <property type="match status" value="1"/>
</dbReference>
<feature type="domain" description="Protein kinase" evidence="3">
    <location>
        <begin position="600"/>
        <end position="837"/>
    </location>
</feature>
<keyword evidence="1" id="KW-0472">Membrane</keyword>
<dbReference type="InterPro" id="IPR020635">
    <property type="entry name" value="Tyr_kinase_cat_dom"/>
</dbReference>
<dbReference type="Gene3D" id="1.10.510.10">
    <property type="entry name" value="Transferase(Phosphotransferase) domain 1"/>
    <property type="match status" value="2"/>
</dbReference>
<keyword evidence="5" id="KW-1185">Reference proteome</keyword>
<dbReference type="GO" id="GO:0004674">
    <property type="term" value="F:protein serine/threonine kinase activity"/>
    <property type="evidence" value="ECO:0007669"/>
    <property type="project" value="TreeGrafter"/>
</dbReference>
<dbReference type="GO" id="GO:0005524">
    <property type="term" value="F:ATP binding"/>
    <property type="evidence" value="ECO:0007669"/>
    <property type="project" value="InterPro"/>
</dbReference>
<dbReference type="SMART" id="SM00219">
    <property type="entry name" value="TyrKc"/>
    <property type="match status" value="1"/>
</dbReference>
<feature type="transmembrane region" description="Helical" evidence="1">
    <location>
        <begin position="56"/>
        <end position="77"/>
    </location>
</feature>
<comment type="caution">
    <text evidence="4">The sequence shown here is derived from an EMBL/GenBank/DDBJ whole genome shotgun (WGS) entry which is preliminary data.</text>
</comment>
<dbReference type="EMBL" id="JNBS01000351">
    <property type="protein sequence ID" value="OQS06368.1"/>
    <property type="molecule type" value="Genomic_DNA"/>
</dbReference>
<dbReference type="SUPFAM" id="SSF56112">
    <property type="entry name" value="Protein kinase-like (PK-like)"/>
    <property type="match status" value="2"/>
</dbReference>
<dbReference type="PROSITE" id="PS00109">
    <property type="entry name" value="PROTEIN_KINASE_TYR"/>
    <property type="match status" value="1"/>
</dbReference>
<feature type="domain" description="Protein kinase" evidence="3">
    <location>
        <begin position="102"/>
        <end position="430"/>
    </location>
</feature>
<keyword evidence="1" id="KW-1133">Transmembrane helix</keyword>
<dbReference type="InterPro" id="IPR001245">
    <property type="entry name" value="Ser-Thr/Tyr_kinase_cat_dom"/>
</dbReference>
<dbReference type="Pfam" id="PF00069">
    <property type="entry name" value="Pkinase"/>
    <property type="match status" value="1"/>
</dbReference>